<dbReference type="Proteomes" id="UP000053091">
    <property type="component" value="Unassembled WGS sequence"/>
</dbReference>
<protein>
    <recommendedName>
        <fullName evidence="5">Pyridoxine/pyridoxamine 5'-phosphate oxidase</fullName>
        <ecNumber evidence="5">1.4.3.5</ecNumber>
    </recommendedName>
    <alternativeName>
        <fullName evidence="5">PNP/PMP oxidase</fullName>
        <shortName evidence="5">PNPOx</shortName>
    </alternativeName>
    <alternativeName>
        <fullName evidence="5">Pyridoxal 5'-phosphate synthase</fullName>
    </alternativeName>
</protein>
<feature type="binding site" evidence="5 6">
    <location>
        <position position="126"/>
    </location>
    <ligand>
        <name>substrate</name>
    </ligand>
</feature>
<dbReference type="OrthoDB" id="9780392at2"/>
<comment type="subunit">
    <text evidence="5">Homodimer.</text>
</comment>
<evidence type="ECO:0000256" key="7">
    <source>
        <dbReference type="PIRSR" id="PIRSR000190-2"/>
    </source>
</evidence>
<dbReference type="GO" id="GO:0008615">
    <property type="term" value="P:pyridoxine biosynthetic process"/>
    <property type="evidence" value="ECO:0007669"/>
    <property type="project" value="UniProtKB-UniRule"/>
</dbReference>
<evidence type="ECO:0000256" key="1">
    <source>
        <dbReference type="ARBA" id="ARBA00007301"/>
    </source>
</evidence>
<dbReference type="AlphaFoldDB" id="A0A0S7C2R7"/>
<dbReference type="EMBL" id="DF968183">
    <property type="protein sequence ID" value="GAP44401.1"/>
    <property type="molecule type" value="Genomic_DNA"/>
</dbReference>
<dbReference type="STRING" id="1678841.TBC1_12206"/>
<dbReference type="GO" id="GO:0010181">
    <property type="term" value="F:FMN binding"/>
    <property type="evidence" value="ECO:0007669"/>
    <property type="project" value="UniProtKB-UniRule"/>
</dbReference>
<dbReference type="SUPFAM" id="SSF50475">
    <property type="entry name" value="FMN-binding split barrel"/>
    <property type="match status" value="1"/>
</dbReference>
<comment type="cofactor">
    <cofactor evidence="5 7">
        <name>FMN</name>
        <dbReference type="ChEBI" id="CHEBI:58210"/>
    </cofactor>
    <text evidence="5 7">Binds 1 FMN per subunit.</text>
</comment>
<evidence type="ECO:0000256" key="4">
    <source>
        <dbReference type="ARBA" id="ARBA00023002"/>
    </source>
</evidence>
<gene>
    <name evidence="5" type="primary">pdxH</name>
    <name evidence="10" type="ORF">TBC1_12206</name>
</gene>
<dbReference type="PANTHER" id="PTHR10851:SF0">
    <property type="entry name" value="PYRIDOXINE-5'-PHOSPHATE OXIDASE"/>
    <property type="match status" value="1"/>
</dbReference>
<keyword evidence="2 5" id="KW-0285">Flavoprotein</keyword>
<dbReference type="Pfam" id="PF01243">
    <property type="entry name" value="PNPOx_N"/>
    <property type="match status" value="1"/>
</dbReference>
<comment type="pathway">
    <text evidence="5">Cofactor metabolism; pyridoxal 5'-phosphate salvage; pyridoxal 5'-phosphate from pyridoxine 5'-phosphate: step 1/1.</text>
</comment>
<evidence type="ECO:0000256" key="5">
    <source>
        <dbReference type="HAMAP-Rule" id="MF_01629"/>
    </source>
</evidence>
<feature type="domain" description="Pyridoxine 5'-phosphate oxidase dimerisation C-terminal" evidence="9">
    <location>
        <begin position="173"/>
        <end position="213"/>
    </location>
</feature>
<dbReference type="Pfam" id="PF10590">
    <property type="entry name" value="PNP_phzG_C"/>
    <property type="match status" value="1"/>
</dbReference>
<feature type="binding site" evidence="5 7">
    <location>
        <begin position="139"/>
        <end position="140"/>
    </location>
    <ligand>
        <name>FMN</name>
        <dbReference type="ChEBI" id="CHEBI:58210"/>
    </ligand>
</feature>
<dbReference type="Gene3D" id="2.30.110.10">
    <property type="entry name" value="Electron Transport, Fmn-binding Protein, Chain A"/>
    <property type="match status" value="1"/>
</dbReference>
<feature type="binding site" evidence="5 6">
    <location>
        <position position="122"/>
    </location>
    <ligand>
        <name>substrate</name>
    </ligand>
</feature>
<evidence type="ECO:0000256" key="2">
    <source>
        <dbReference type="ARBA" id="ARBA00022630"/>
    </source>
</evidence>
<feature type="binding site" evidence="5 7">
    <location>
        <position position="186"/>
    </location>
    <ligand>
        <name>FMN</name>
        <dbReference type="ChEBI" id="CHEBI:58210"/>
    </ligand>
</feature>
<name>A0A0S7C2R7_9BACT</name>
<evidence type="ECO:0000313" key="11">
    <source>
        <dbReference type="Proteomes" id="UP000053091"/>
    </source>
</evidence>
<feature type="binding site" evidence="5 7">
    <location>
        <position position="104"/>
    </location>
    <ligand>
        <name>FMN</name>
        <dbReference type="ChEBI" id="CHEBI:58210"/>
    </ligand>
</feature>
<dbReference type="PATRIC" id="fig|1678841.3.peg.2888"/>
<dbReference type="NCBIfam" id="TIGR00558">
    <property type="entry name" value="pdxH"/>
    <property type="match status" value="1"/>
</dbReference>
<evidence type="ECO:0000256" key="3">
    <source>
        <dbReference type="ARBA" id="ARBA00022643"/>
    </source>
</evidence>
<dbReference type="PIRSF" id="PIRSF000190">
    <property type="entry name" value="Pyd_amn-ph_oxd"/>
    <property type="match status" value="1"/>
</dbReference>
<keyword evidence="4 5" id="KW-0560">Oxidoreductase</keyword>
<proteinExistence type="inferred from homology"/>
<evidence type="ECO:0000259" key="8">
    <source>
        <dbReference type="Pfam" id="PF01243"/>
    </source>
</evidence>
<comment type="caution">
    <text evidence="5">Lacks conserved residue(s) required for the propagation of feature annotation.</text>
</comment>
<dbReference type="InterPro" id="IPR019576">
    <property type="entry name" value="Pyridoxamine_oxidase_dimer_C"/>
</dbReference>
<keyword evidence="5" id="KW-0664">Pyridoxine biosynthesis</keyword>
<dbReference type="InterPro" id="IPR012349">
    <property type="entry name" value="Split_barrel_FMN-bd"/>
</dbReference>
<comment type="pathway">
    <text evidence="5">Cofactor metabolism; pyridoxal 5'-phosphate salvage; pyridoxal 5'-phosphate from pyridoxamine 5'-phosphate: step 1/1.</text>
</comment>
<dbReference type="InterPro" id="IPR011576">
    <property type="entry name" value="Pyridox_Oxase_N"/>
</dbReference>
<feature type="binding site" evidence="5 6">
    <location>
        <position position="65"/>
    </location>
    <ligand>
        <name>substrate</name>
    </ligand>
</feature>
<feature type="domain" description="Pyridoxamine 5'-phosphate oxidase N-terminal" evidence="8">
    <location>
        <begin position="32"/>
        <end position="156"/>
    </location>
</feature>
<feature type="binding site" evidence="6">
    <location>
        <begin position="7"/>
        <end position="10"/>
    </location>
    <ligand>
        <name>substrate</name>
    </ligand>
</feature>
<dbReference type="UniPathway" id="UPA01068">
    <property type="reaction ID" value="UER00304"/>
</dbReference>
<dbReference type="InterPro" id="IPR000659">
    <property type="entry name" value="Pyridox_Oxase"/>
</dbReference>
<comment type="catalytic activity">
    <reaction evidence="5">
        <text>pyridoxamine 5'-phosphate + O2 + H2O = pyridoxal 5'-phosphate + H2O2 + NH4(+)</text>
        <dbReference type="Rhea" id="RHEA:15817"/>
        <dbReference type="ChEBI" id="CHEBI:15377"/>
        <dbReference type="ChEBI" id="CHEBI:15379"/>
        <dbReference type="ChEBI" id="CHEBI:16240"/>
        <dbReference type="ChEBI" id="CHEBI:28938"/>
        <dbReference type="ChEBI" id="CHEBI:58451"/>
        <dbReference type="ChEBI" id="CHEBI:597326"/>
        <dbReference type="EC" id="1.4.3.5"/>
    </reaction>
</comment>
<feature type="binding site" evidence="5 7">
    <location>
        <position position="82"/>
    </location>
    <ligand>
        <name>FMN</name>
        <dbReference type="ChEBI" id="CHEBI:58210"/>
    </ligand>
</feature>
<feature type="binding site" evidence="5 7">
    <location>
        <position position="196"/>
    </location>
    <ligand>
        <name>FMN</name>
        <dbReference type="ChEBI" id="CHEBI:58210"/>
    </ligand>
</feature>
<comment type="function">
    <text evidence="5">Catalyzes the oxidation of either pyridoxine 5'-phosphate (PNP) or pyridoxamine 5'-phosphate (PMP) into pyridoxal 5'-phosphate (PLP).</text>
</comment>
<feature type="binding site" evidence="5 6">
    <location>
        <position position="130"/>
    </location>
    <ligand>
        <name>substrate</name>
    </ligand>
</feature>
<dbReference type="HAMAP" id="MF_01629">
    <property type="entry name" value="PdxH"/>
    <property type="match status" value="1"/>
</dbReference>
<evidence type="ECO:0000259" key="9">
    <source>
        <dbReference type="Pfam" id="PF10590"/>
    </source>
</evidence>
<evidence type="ECO:0000313" key="10">
    <source>
        <dbReference type="EMBL" id="GAP44401.1"/>
    </source>
</evidence>
<dbReference type="RefSeq" id="WP_062043632.1">
    <property type="nucleotide sequence ID" value="NZ_DF968183.1"/>
</dbReference>
<sequence length="213" mass="24720">MKISAIRKDYIKDRLSEHEAGEDPLALFGKWLDDAVKSGVCEPTAMVLSTISHEGYPSSRVVLLKGLDNGRLLFYTNYTSNKGRHLSENPRASLLFFWGELERQVRFEGNVTQLPAKDSDEYFLSRPYESRIGALVSRQSTVIAGREELDREFARLFNRMKANQEEMRRPEYWGGYALDPVSVEFWQGRANRLHDRLRYSKANVNWIRERLSP</sequence>
<dbReference type="NCBIfam" id="NF004231">
    <property type="entry name" value="PRK05679.1"/>
    <property type="match status" value="1"/>
</dbReference>
<accession>A0A0S7C2R7</accession>
<dbReference type="EC" id="1.4.3.5" evidence="5"/>
<evidence type="ECO:0000256" key="6">
    <source>
        <dbReference type="PIRSR" id="PIRSR000190-1"/>
    </source>
</evidence>
<feature type="binding site" evidence="5 7">
    <location>
        <begin position="60"/>
        <end position="65"/>
    </location>
    <ligand>
        <name>FMN</name>
        <dbReference type="ChEBI" id="CHEBI:58210"/>
    </ligand>
</feature>
<dbReference type="InterPro" id="IPR019740">
    <property type="entry name" value="Pyridox_Oxase_CS"/>
</dbReference>
<organism evidence="10">
    <name type="scientific">Lentimicrobium saccharophilum</name>
    <dbReference type="NCBI Taxonomy" id="1678841"/>
    <lineage>
        <taxon>Bacteria</taxon>
        <taxon>Pseudomonadati</taxon>
        <taxon>Bacteroidota</taxon>
        <taxon>Bacteroidia</taxon>
        <taxon>Bacteroidales</taxon>
        <taxon>Lentimicrobiaceae</taxon>
        <taxon>Lentimicrobium</taxon>
    </lineage>
</organism>
<dbReference type="PANTHER" id="PTHR10851">
    <property type="entry name" value="PYRIDOXINE-5-PHOSPHATE OXIDASE"/>
    <property type="match status" value="1"/>
</dbReference>
<feature type="binding site" evidence="5 6">
    <location>
        <begin position="192"/>
        <end position="194"/>
    </location>
    <ligand>
        <name>substrate</name>
    </ligand>
</feature>
<dbReference type="GO" id="GO:0004733">
    <property type="term" value="F:pyridoxamine phosphate oxidase activity"/>
    <property type="evidence" value="ECO:0007669"/>
    <property type="project" value="UniProtKB-UniRule"/>
</dbReference>
<keyword evidence="3 5" id="KW-0288">FMN</keyword>
<comment type="catalytic activity">
    <reaction evidence="5">
        <text>pyridoxine 5'-phosphate + O2 = pyridoxal 5'-phosphate + H2O2</text>
        <dbReference type="Rhea" id="RHEA:15149"/>
        <dbReference type="ChEBI" id="CHEBI:15379"/>
        <dbReference type="ChEBI" id="CHEBI:16240"/>
        <dbReference type="ChEBI" id="CHEBI:58589"/>
        <dbReference type="ChEBI" id="CHEBI:597326"/>
        <dbReference type="EC" id="1.4.3.5"/>
    </reaction>
</comment>
<dbReference type="PROSITE" id="PS01064">
    <property type="entry name" value="PYRIDOX_OXIDASE"/>
    <property type="match status" value="1"/>
</dbReference>
<reference evidence="10" key="1">
    <citation type="journal article" date="2015" name="Genome Announc.">
        <title>Draft Genome Sequence of Bacteroidales Strain TBC1, a Novel Isolate from a Methanogenic Wastewater Treatment System.</title>
        <authorList>
            <person name="Tourlousse D.M."/>
            <person name="Matsuura N."/>
            <person name="Sun L."/>
            <person name="Toyonaga M."/>
            <person name="Kuroda K."/>
            <person name="Ohashi A."/>
            <person name="Cruz R."/>
            <person name="Yamaguchi T."/>
            <person name="Sekiguchi Y."/>
        </authorList>
    </citation>
    <scope>NUCLEOTIDE SEQUENCE [LARGE SCALE GENOMIC DNA]</scope>
    <source>
        <strain evidence="10">TBC1</strain>
    </source>
</reference>
<comment type="similarity">
    <text evidence="1 5">Belongs to the pyridoxamine 5'-phosphate oxidase family.</text>
</comment>
<feature type="binding site" evidence="5 7">
    <location>
        <begin position="75"/>
        <end position="76"/>
    </location>
    <ligand>
        <name>FMN</name>
        <dbReference type="ChEBI" id="CHEBI:58210"/>
    </ligand>
</feature>
<keyword evidence="11" id="KW-1185">Reference proteome</keyword>